<dbReference type="SMART" id="SM00530">
    <property type="entry name" value="HTH_XRE"/>
    <property type="match status" value="1"/>
</dbReference>
<dbReference type="InterPro" id="IPR011051">
    <property type="entry name" value="RmlC_Cupin_sf"/>
</dbReference>
<dbReference type="GO" id="GO:0003700">
    <property type="term" value="F:DNA-binding transcription factor activity"/>
    <property type="evidence" value="ECO:0007669"/>
    <property type="project" value="TreeGrafter"/>
</dbReference>
<dbReference type="PANTHER" id="PTHR46797">
    <property type="entry name" value="HTH-TYPE TRANSCRIPTIONAL REGULATOR"/>
    <property type="match status" value="1"/>
</dbReference>
<dbReference type="Pfam" id="PF07883">
    <property type="entry name" value="Cupin_2"/>
    <property type="match status" value="1"/>
</dbReference>
<feature type="region of interest" description="Disordered" evidence="2">
    <location>
        <begin position="1"/>
        <end position="26"/>
    </location>
</feature>
<dbReference type="InterPro" id="IPR014710">
    <property type="entry name" value="RmlC-like_jellyroll"/>
</dbReference>
<dbReference type="Gene3D" id="1.10.260.40">
    <property type="entry name" value="lambda repressor-like DNA-binding domains"/>
    <property type="match status" value="1"/>
</dbReference>
<accession>A0A1H4D8Q9</accession>
<dbReference type="InterPro" id="IPR050807">
    <property type="entry name" value="TransReg_Diox_bact_type"/>
</dbReference>
<dbReference type="CDD" id="cd02209">
    <property type="entry name" value="cupin_XRE_C"/>
    <property type="match status" value="1"/>
</dbReference>
<dbReference type="Gene3D" id="2.60.120.10">
    <property type="entry name" value="Jelly Rolls"/>
    <property type="match status" value="1"/>
</dbReference>
<dbReference type="EMBL" id="FNQM01000009">
    <property type="protein sequence ID" value="SEA69094.1"/>
    <property type="molecule type" value="Genomic_DNA"/>
</dbReference>
<dbReference type="InterPro" id="IPR010982">
    <property type="entry name" value="Lambda_DNA-bd_dom_sf"/>
</dbReference>
<reference evidence="4 5" key="1">
    <citation type="submission" date="2016-10" db="EMBL/GenBank/DDBJ databases">
        <authorList>
            <person name="de Groot N.N."/>
        </authorList>
    </citation>
    <scope>NUCLEOTIDE SEQUENCE [LARGE SCALE GENOMIC DNA]</scope>
    <source>
        <strain evidence="4 5">DSM 15345</strain>
    </source>
</reference>
<keyword evidence="1" id="KW-0238">DNA-binding</keyword>
<dbReference type="CDD" id="cd00093">
    <property type="entry name" value="HTH_XRE"/>
    <property type="match status" value="1"/>
</dbReference>
<feature type="compositionally biased region" description="Basic and acidic residues" evidence="2">
    <location>
        <begin position="16"/>
        <end position="25"/>
    </location>
</feature>
<dbReference type="GO" id="GO:0003677">
    <property type="term" value="F:DNA binding"/>
    <property type="evidence" value="ECO:0007669"/>
    <property type="project" value="UniProtKB-KW"/>
</dbReference>
<evidence type="ECO:0000256" key="2">
    <source>
        <dbReference type="SAM" id="MobiDB-lite"/>
    </source>
</evidence>
<evidence type="ECO:0000313" key="4">
    <source>
        <dbReference type="EMBL" id="SEA69094.1"/>
    </source>
</evidence>
<evidence type="ECO:0000259" key="3">
    <source>
        <dbReference type="PROSITE" id="PS50943"/>
    </source>
</evidence>
<keyword evidence="5" id="KW-1185">Reference proteome</keyword>
<dbReference type="Pfam" id="PF01381">
    <property type="entry name" value="HTH_3"/>
    <property type="match status" value="1"/>
</dbReference>
<dbReference type="PROSITE" id="PS50943">
    <property type="entry name" value="HTH_CROC1"/>
    <property type="match status" value="1"/>
</dbReference>
<feature type="domain" description="HTH cro/C1-type" evidence="3">
    <location>
        <begin position="29"/>
        <end position="83"/>
    </location>
</feature>
<protein>
    <submittedName>
        <fullName evidence="4">Transcriptional regulator, XRE family with cupin sensor</fullName>
    </submittedName>
</protein>
<dbReference type="RefSeq" id="WP_093254471.1">
    <property type="nucleotide sequence ID" value="NZ_FNQM01000009.1"/>
</dbReference>
<gene>
    <name evidence="4" type="ORF">SAMN05444370_109102</name>
</gene>
<dbReference type="OrthoDB" id="9814751at2"/>
<dbReference type="InterPro" id="IPR001387">
    <property type="entry name" value="Cro/C1-type_HTH"/>
</dbReference>
<name>A0A1H4D8Q9_9RHOB</name>
<proteinExistence type="predicted"/>
<dbReference type="STRING" id="89524.SAMN05444370_109102"/>
<dbReference type="PANTHER" id="PTHR46797:SF2">
    <property type="entry name" value="TRANSCRIPTIONAL REGULATOR"/>
    <property type="match status" value="1"/>
</dbReference>
<dbReference type="Proteomes" id="UP000198703">
    <property type="component" value="Unassembled WGS sequence"/>
</dbReference>
<evidence type="ECO:0000256" key="1">
    <source>
        <dbReference type="ARBA" id="ARBA00023125"/>
    </source>
</evidence>
<dbReference type="SUPFAM" id="SSF47413">
    <property type="entry name" value="lambda repressor-like DNA-binding domains"/>
    <property type="match status" value="1"/>
</dbReference>
<dbReference type="SUPFAM" id="SSF51182">
    <property type="entry name" value="RmlC-like cupins"/>
    <property type="match status" value="1"/>
</dbReference>
<dbReference type="AlphaFoldDB" id="A0A1H4D8Q9"/>
<sequence length="205" mass="22744">MDQKSGFFPRDDDAEQERRLRETRVGPKLRRRRRQLDLTLSQVAERSGCSESMVSKIETMRVHPSLTLLRRLAAALDLNVALLFDDAPAHGVVQRSGARPQLDGDALRSGDGVILERLAPYAEGVALQANIHILLPGGASDGLIAHVGEEMGYLLEGEIELVVGDEVFRLKPGDSFHFRSERPHGYRNVGETVARILWVNTPPTF</sequence>
<evidence type="ECO:0000313" key="5">
    <source>
        <dbReference type="Proteomes" id="UP000198703"/>
    </source>
</evidence>
<dbReference type="GO" id="GO:0005829">
    <property type="term" value="C:cytosol"/>
    <property type="evidence" value="ECO:0007669"/>
    <property type="project" value="TreeGrafter"/>
</dbReference>
<organism evidence="4 5">
    <name type="scientific">Rubrimonas cliftonensis</name>
    <dbReference type="NCBI Taxonomy" id="89524"/>
    <lineage>
        <taxon>Bacteria</taxon>
        <taxon>Pseudomonadati</taxon>
        <taxon>Pseudomonadota</taxon>
        <taxon>Alphaproteobacteria</taxon>
        <taxon>Rhodobacterales</taxon>
        <taxon>Paracoccaceae</taxon>
        <taxon>Rubrimonas</taxon>
    </lineage>
</organism>
<dbReference type="InterPro" id="IPR013096">
    <property type="entry name" value="Cupin_2"/>
</dbReference>